<dbReference type="InterPro" id="IPR003280">
    <property type="entry name" value="2pore_dom_K_chnl"/>
</dbReference>
<dbReference type="GO" id="GO:0022841">
    <property type="term" value="F:potassium ion leak channel activity"/>
    <property type="evidence" value="ECO:0007669"/>
    <property type="project" value="TreeGrafter"/>
</dbReference>
<evidence type="ECO:0000256" key="2">
    <source>
        <dbReference type="ARBA" id="ARBA00022448"/>
    </source>
</evidence>
<sequence>MHMPPAPTSLAVHNYFRSNNLAPCLSCQAASSNGDRNAMVVSGALLSCGLGCCAGTSKARAERTSLVAARASLTPASIPLWLAGLIVVCYYFFSSLFYKAVEGWDWWTCLYFCSLTLTTVGYGDVVPTMVQTRDDGRGCRWLDAGGGRARGA</sequence>
<dbReference type="Gene3D" id="1.10.287.70">
    <property type="match status" value="1"/>
</dbReference>
<keyword evidence="5" id="KW-0406">Ion transport</keyword>
<dbReference type="AlphaFoldDB" id="A0A7S3EYB4"/>
<dbReference type="Pfam" id="PF07885">
    <property type="entry name" value="Ion_trans_2"/>
    <property type="match status" value="1"/>
</dbReference>
<dbReference type="PANTHER" id="PTHR11003">
    <property type="entry name" value="POTASSIUM CHANNEL, SUBFAMILY K"/>
    <property type="match status" value="1"/>
</dbReference>
<evidence type="ECO:0000256" key="3">
    <source>
        <dbReference type="ARBA" id="ARBA00022692"/>
    </source>
</evidence>
<evidence type="ECO:0000259" key="9">
    <source>
        <dbReference type="Pfam" id="PF07885"/>
    </source>
</evidence>
<keyword evidence="6 8" id="KW-0472">Membrane</keyword>
<keyword evidence="7" id="KW-0407">Ion channel</keyword>
<gene>
    <name evidence="10" type="ORF">HERI1096_LOCUS16573</name>
</gene>
<feature type="transmembrane region" description="Helical" evidence="8">
    <location>
        <begin position="38"/>
        <end position="57"/>
    </location>
</feature>
<evidence type="ECO:0000256" key="7">
    <source>
        <dbReference type="ARBA" id="ARBA00023303"/>
    </source>
</evidence>
<dbReference type="GO" id="GO:0030322">
    <property type="term" value="P:stabilization of membrane potential"/>
    <property type="evidence" value="ECO:0007669"/>
    <property type="project" value="TreeGrafter"/>
</dbReference>
<keyword evidence="3 8" id="KW-0812">Transmembrane</keyword>
<feature type="domain" description="Potassium channel" evidence="9">
    <location>
        <begin position="86"/>
        <end position="128"/>
    </location>
</feature>
<comment type="subcellular location">
    <subcellularLocation>
        <location evidence="1">Membrane</location>
        <topology evidence="1">Multi-pass membrane protein</topology>
    </subcellularLocation>
</comment>
<reference evidence="10" key="1">
    <citation type="submission" date="2021-01" db="EMBL/GenBank/DDBJ databases">
        <authorList>
            <person name="Corre E."/>
            <person name="Pelletier E."/>
            <person name="Niang G."/>
            <person name="Scheremetjew M."/>
            <person name="Finn R."/>
            <person name="Kale V."/>
            <person name="Holt S."/>
            <person name="Cochrane G."/>
            <person name="Meng A."/>
            <person name="Brown T."/>
            <person name="Cohen L."/>
        </authorList>
    </citation>
    <scope>NUCLEOTIDE SEQUENCE</scope>
    <source>
        <strain evidence="10">CCMP281</strain>
    </source>
</reference>
<dbReference type="GO" id="GO:0005886">
    <property type="term" value="C:plasma membrane"/>
    <property type="evidence" value="ECO:0007669"/>
    <property type="project" value="TreeGrafter"/>
</dbReference>
<dbReference type="GO" id="GO:0015271">
    <property type="term" value="F:outward rectifier potassium channel activity"/>
    <property type="evidence" value="ECO:0007669"/>
    <property type="project" value="TreeGrafter"/>
</dbReference>
<protein>
    <recommendedName>
        <fullName evidence="9">Potassium channel domain-containing protein</fullName>
    </recommendedName>
</protein>
<keyword evidence="4 8" id="KW-1133">Transmembrane helix</keyword>
<keyword evidence="2" id="KW-0813">Transport</keyword>
<feature type="transmembrane region" description="Helical" evidence="8">
    <location>
        <begin position="78"/>
        <end position="98"/>
    </location>
</feature>
<dbReference type="InterPro" id="IPR013099">
    <property type="entry name" value="K_chnl_dom"/>
</dbReference>
<name>A0A7S3EYB4_9EUKA</name>
<evidence type="ECO:0000256" key="1">
    <source>
        <dbReference type="ARBA" id="ARBA00004141"/>
    </source>
</evidence>
<proteinExistence type="predicted"/>
<feature type="transmembrane region" description="Helical" evidence="8">
    <location>
        <begin position="104"/>
        <end position="123"/>
    </location>
</feature>
<accession>A0A7S3EYB4</accession>
<dbReference type="SUPFAM" id="SSF81324">
    <property type="entry name" value="Voltage-gated potassium channels"/>
    <property type="match status" value="1"/>
</dbReference>
<organism evidence="10">
    <name type="scientific">Haptolina ericina</name>
    <dbReference type="NCBI Taxonomy" id="156174"/>
    <lineage>
        <taxon>Eukaryota</taxon>
        <taxon>Haptista</taxon>
        <taxon>Haptophyta</taxon>
        <taxon>Prymnesiophyceae</taxon>
        <taxon>Prymnesiales</taxon>
        <taxon>Prymnesiaceae</taxon>
        <taxon>Haptolina</taxon>
    </lineage>
</organism>
<evidence type="ECO:0000256" key="8">
    <source>
        <dbReference type="SAM" id="Phobius"/>
    </source>
</evidence>
<evidence type="ECO:0000256" key="5">
    <source>
        <dbReference type="ARBA" id="ARBA00023065"/>
    </source>
</evidence>
<evidence type="ECO:0000256" key="6">
    <source>
        <dbReference type="ARBA" id="ARBA00023136"/>
    </source>
</evidence>
<dbReference type="EMBL" id="HBHX01029757">
    <property type="protein sequence ID" value="CAE0115888.1"/>
    <property type="molecule type" value="Transcribed_RNA"/>
</dbReference>
<dbReference type="PANTHER" id="PTHR11003:SF291">
    <property type="entry name" value="IP11374P"/>
    <property type="match status" value="1"/>
</dbReference>
<evidence type="ECO:0000256" key="4">
    <source>
        <dbReference type="ARBA" id="ARBA00022989"/>
    </source>
</evidence>
<evidence type="ECO:0000313" key="10">
    <source>
        <dbReference type="EMBL" id="CAE0115888.1"/>
    </source>
</evidence>